<evidence type="ECO:0000256" key="10">
    <source>
        <dbReference type="HAMAP-Rule" id="MF_00554"/>
    </source>
</evidence>
<keyword evidence="8 10" id="KW-0699">rRNA-binding</keyword>
<dbReference type="InterPro" id="IPR029026">
    <property type="entry name" value="tRNA_m1G_MTases_N"/>
</dbReference>
<dbReference type="EC" id="2.1.1.-" evidence="10"/>
<dbReference type="SUPFAM" id="SSF75217">
    <property type="entry name" value="alpha/beta knot"/>
    <property type="match status" value="1"/>
</dbReference>
<keyword evidence="3 10" id="KW-0690">Ribosome biogenesis</keyword>
<feature type="site" description="Interaction with substrate rRNA" evidence="10">
    <location>
        <position position="100"/>
    </location>
</feature>
<keyword evidence="12" id="KW-1185">Reference proteome</keyword>
<evidence type="ECO:0000256" key="3">
    <source>
        <dbReference type="ARBA" id="ARBA00022517"/>
    </source>
</evidence>
<dbReference type="AlphaFoldDB" id="G7VF65"/>
<feature type="binding site" evidence="10">
    <location>
        <position position="174"/>
    </location>
    <ligand>
        <name>S-adenosyl-L-methionine</name>
        <dbReference type="ChEBI" id="CHEBI:59789"/>
    </ligand>
</feature>
<feature type="site" description="Interaction with substrate rRNA" evidence="10">
    <location>
        <position position="107"/>
    </location>
</feature>
<evidence type="ECO:0000256" key="4">
    <source>
        <dbReference type="ARBA" id="ARBA00022552"/>
    </source>
</evidence>
<sequence length="221" mass="24605">MILVLAESALELVPRELWRHPAVLADARRRGKRPGEILLDRARHHPAMSGLVDAERRGRPDIVHQVLLVFQYSLHTRRGMGRAYIHTRDGYVIAVDPRARIPKNYNNFVSLVEQLYALGRVPPRGEPLMELRREGLGDLLGELGGRWVVFHESGSRKPLYEIGVDVLNSVVVVGGFPHGDFENRWLLERAAARYSLGEESLDAAQVVCRAVAAAEAAAGLV</sequence>
<keyword evidence="9 10" id="KW-0694">RNA-binding</keyword>
<evidence type="ECO:0000313" key="11">
    <source>
        <dbReference type="EMBL" id="AET31681.1"/>
    </source>
</evidence>
<dbReference type="PANTHER" id="PTHR12636">
    <property type="entry name" value="NEP1/MRA1"/>
    <property type="match status" value="1"/>
</dbReference>
<name>G7VF65_9CREN</name>
<dbReference type="RefSeq" id="WP_014287509.1">
    <property type="nucleotide sequence ID" value="NC_016645.1"/>
</dbReference>
<comment type="catalytic activity">
    <reaction evidence="10">
        <text>a pseudouridine in rRNA + S-adenosyl-L-methionine = an N(1)-methylpseudouridine in rRNA + S-adenosyl-L-homocysteine + H(+)</text>
        <dbReference type="Rhea" id="RHEA:46696"/>
        <dbReference type="Rhea" id="RHEA-COMP:11634"/>
        <dbReference type="Rhea" id="RHEA-COMP:13933"/>
        <dbReference type="ChEBI" id="CHEBI:15378"/>
        <dbReference type="ChEBI" id="CHEBI:57856"/>
        <dbReference type="ChEBI" id="CHEBI:59789"/>
        <dbReference type="ChEBI" id="CHEBI:65314"/>
        <dbReference type="ChEBI" id="CHEBI:74890"/>
    </reaction>
</comment>
<evidence type="ECO:0000256" key="9">
    <source>
        <dbReference type="ARBA" id="ARBA00022884"/>
    </source>
</evidence>
<feature type="binding site" evidence="10">
    <location>
        <position position="179"/>
    </location>
    <ligand>
        <name>S-adenosyl-L-methionine</name>
        <dbReference type="ChEBI" id="CHEBI:59789"/>
    </ligand>
</feature>
<gene>
    <name evidence="10" type="primary">nep1</name>
    <name evidence="11" type="ORF">P186_0220</name>
</gene>
<feature type="site" description="Stabilizes Arg-xx" evidence="10">
    <location>
        <position position="61"/>
    </location>
</feature>
<dbReference type="GO" id="GO:0070037">
    <property type="term" value="F:rRNA (pseudouridine) methyltransferase activity"/>
    <property type="evidence" value="ECO:0007669"/>
    <property type="project" value="UniProtKB-UniRule"/>
</dbReference>
<feature type="binding site" evidence="10">
    <location>
        <begin position="197"/>
        <end position="202"/>
    </location>
    <ligand>
        <name>S-adenosyl-L-methionine</name>
        <dbReference type="ChEBI" id="CHEBI:59789"/>
    </ligand>
</feature>
<dbReference type="GeneID" id="11596020"/>
<dbReference type="GO" id="GO:0070475">
    <property type="term" value="P:rRNA base methylation"/>
    <property type="evidence" value="ECO:0007669"/>
    <property type="project" value="InterPro"/>
</dbReference>
<feature type="site" description="Interaction with substrate rRNA" evidence="10">
    <location>
        <position position="103"/>
    </location>
</feature>
<evidence type="ECO:0000313" key="12">
    <source>
        <dbReference type="Proteomes" id="UP000005867"/>
    </source>
</evidence>
<dbReference type="Proteomes" id="UP000005867">
    <property type="component" value="Chromosome"/>
</dbReference>
<feature type="site" description="Interaction with substrate rRNA" evidence="10">
    <location>
        <position position="59"/>
    </location>
</feature>
<evidence type="ECO:0000256" key="6">
    <source>
        <dbReference type="ARBA" id="ARBA00022679"/>
    </source>
</evidence>
<dbReference type="EMBL" id="CP003098">
    <property type="protein sequence ID" value="AET31681.1"/>
    <property type="molecule type" value="Genomic_DNA"/>
</dbReference>
<evidence type="ECO:0000256" key="7">
    <source>
        <dbReference type="ARBA" id="ARBA00022691"/>
    </source>
</evidence>
<dbReference type="Gene3D" id="3.40.1280.10">
    <property type="match status" value="1"/>
</dbReference>
<dbReference type="InterPro" id="IPR029028">
    <property type="entry name" value="Alpha/beta_knot_MTases"/>
</dbReference>
<comment type="similarity">
    <text evidence="1 10">Belongs to the class IV-like SAM-binding methyltransferase superfamily. RNA methyltransferase NEP1 family.</text>
</comment>
<dbReference type="GO" id="GO:0019843">
    <property type="term" value="F:rRNA binding"/>
    <property type="evidence" value="ECO:0007669"/>
    <property type="project" value="UniProtKB-UniRule"/>
</dbReference>
<dbReference type="InterPro" id="IPR023503">
    <property type="entry name" value="Ribosome_NEP1_arc"/>
</dbReference>
<dbReference type="OrthoDB" id="7612at2157"/>
<comment type="function">
    <text evidence="10">Methyltransferase involved in ribosomal biogenesis. Specifically catalyzes the N1-methylation of the pseudouridine corresponding to position 914 in M.jannaschii 16S rRNA.</text>
</comment>
<evidence type="ECO:0000256" key="5">
    <source>
        <dbReference type="ARBA" id="ARBA00022603"/>
    </source>
</evidence>
<organism evidence="11 12">
    <name type="scientific">Pyrobaculum ferrireducens</name>
    <dbReference type="NCBI Taxonomy" id="1104324"/>
    <lineage>
        <taxon>Archaea</taxon>
        <taxon>Thermoproteota</taxon>
        <taxon>Thermoprotei</taxon>
        <taxon>Thermoproteales</taxon>
        <taxon>Thermoproteaceae</taxon>
        <taxon>Pyrobaculum</taxon>
    </lineage>
</organism>
<keyword evidence="7 10" id="KW-0949">S-adenosyl-L-methionine</keyword>
<comment type="subunit">
    <text evidence="2 10">Homodimer.</text>
</comment>
<dbReference type="HAMAP" id="MF_00554">
    <property type="entry name" value="NEP1"/>
    <property type="match status" value="1"/>
</dbReference>
<dbReference type="HOGENOM" id="CLU_055846_1_3_2"/>
<dbReference type="eggNOG" id="arCOG04122">
    <property type="taxonomic scope" value="Archaea"/>
</dbReference>
<keyword evidence="6 10" id="KW-0808">Transferase</keyword>
<protein>
    <recommendedName>
        <fullName evidence="10">Ribosomal RNA small subunit methyltransferase Nep1</fullName>
        <ecNumber evidence="10">2.1.1.-</ecNumber>
    </recommendedName>
    <alternativeName>
        <fullName evidence="10">16S rRNA (pseudouridine-N1-)-methyltransferase Nep1</fullName>
    </alternativeName>
</protein>
<proteinExistence type="inferred from homology"/>
<reference evidence="11 12" key="1">
    <citation type="journal article" date="2012" name="J. Bacteriol.">
        <title>Complete genome sequence of strain 1860, a crenarchaeon of the genus pyrobaculum able to grow with various electron acceptors.</title>
        <authorList>
            <person name="Mardanov A.V."/>
            <person name="Gumerov V.M."/>
            <person name="Slobodkina G.B."/>
            <person name="Beletsky A.V."/>
            <person name="Bonch-Osmolovskaya E.A."/>
            <person name="Ravin N.V."/>
            <person name="Skryabin K.G."/>
        </authorList>
    </citation>
    <scope>NUCLEOTIDE SEQUENCE [LARGE SCALE GENOMIC DNA]</scope>
    <source>
        <strain evidence="11 12">1860</strain>
    </source>
</reference>
<keyword evidence="5 10" id="KW-0489">Methyltransferase</keyword>
<accession>G7VF65</accession>
<evidence type="ECO:0000256" key="8">
    <source>
        <dbReference type="ARBA" id="ARBA00022730"/>
    </source>
</evidence>
<evidence type="ECO:0000256" key="1">
    <source>
        <dbReference type="ARBA" id="ARBA00008115"/>
    </source>
</evidence>
<dbReference type="Pfam" id="PF03587">
    <property type="entry name" value="EMG1"/>
    <property type="match status" value="1"/>
</dbReference>
<dbReference type="PANTHER" id="PTHR12636:SF5">
    <property type="entry name" value="RIBOSOMAL RNA SMALL SUBUNIT METHYLTRANSFERASE NEP1"/>
    <property type="match status" value="1"/>
</dbReference>
<dbReference type="InterPro" id="IPR005304">
    <property type="entry name" value="Rbsml_bgen_MeTrfase_EMG1/NEP1"/>
</dbReference>
<evidence type="ECO:0000256" key="2">
    <source>
        <dbReference type="ARBA" id="ARBA00011738"/>
    </source>
</evidence>
<dbReference type="KEGG" id="pyr:P186_0220"/>
<dbReference type="STRING" id="1104324.P186_0220"/>
<keyword evidence="4 10" id="KW-0698">rRNA processing</keyword>
<dbReference type="FunFam" id="3.40.1280.10:FF:000042">
    <property type="entry name" value="Ribosomal RNA small subunit methyltransferase Nep1"/>
    <property type="match status" value="1"/>
</dbReference>